<feature type="transmembrane region" description="Helical" evidence="1">
    <location>
        <begin position="85"/>
        <end position="109"/>
    </location>
</feature>
<dbReference type="SUPFAM" id="SSF55874">
    <property type="entry name" value="ATPase domain of HSP90 chaperone/DNA topoisomerase II/histidine kinase"/>
    <property type="match status" value="1"/>
</dbReference>
<dbReference type="RefSeq" id="WP_158255868.1">
    <property type="nucleotide sequence ID" value="NZ_PVXP01000002.1"/>
</dbReference>
<feature type="transmembrane region" description="Helical" evidence="1">
    <location>
        <begin position="7"/>
        <end position="28"/>
    </location>
</feature>
<evidence type="ECO:0000256" key="1">
    <source>
        <dbReference type="SAM" id="Phobius"/>
    </source>
</evidence>
<dbReference type="Pfam" id="PF14501">
    <property type="entry name" value="HATPase_c_5"/>
    <property type="match status" value="1"/>
</dbReference>
<keyword evidence="1" id="KW-0472">Membrane</keyword>
<keyword evidence="4" id="KW-1185">Reference proteome</keyword>
<dbReference type="InterPro" id="IPR036890">
    <property type="entry name" value="HATPase_C_sf"/>
</dbReference>
<dbReference type="InterPro" id="IPR032834">
    <property type="entry name" value="NatK-like_C"/>
</dbReference>
<dbReference type="OrthoDB" id="1634477at2"/>
<comment type="caution">
    <text evidence="3">The sequence shown here is derived from an EMBL/GenBank/DDBJ whole genome shotgun (WGS) entry which is preliminary data.</text>
</comment>
<evidence type="ECO:0000259" key="2">
    <source>
        <dbReference type="Pfam" id="PF14501"/>
    </source>
</evidence>
<dbReference type="Gene3D" id="3.30.565.10">
    <property type="entry name" value="Histidine kinase-like ATPase, C-terminal domain"/>
    <property type="match status" value="1"/>
</dbReference>
<keyword evidence="1" id="KW-0812">Transmembrane</keyword>
<evidence type="ECO:0000313" key="3">
    <source>
        <dbReference type="EMBL" id="PRR86832.1"/>
    </source>
</evidence>
<gene>
    <name evidence="3" type="ORF">CLLU_03170</name>
</gene>
<protein>
    <recommendedName>
        <fullName evidence="2">Sensor histidine kinase NatK-like C-terminal domain-containing protein</fullName>
    </recommendedName>
</protein>
<dbReference type="PANTHER" id="PTHR40448">
    <property type="entry name" value="TWO-COMPONENT SENSOR HISTIDINE KINASE"/>
    <property type="match status" value="1"/>
</dbReference>
<dbReference type="AlphaFoldDB" id="A0A2T0BSL6"/>
<evidence type="ECO:0000313" key="4">
    <source>
        <dbReference type="Proteomes" id="UP000237798"/>
    </source>
</evidence>
<keyword evidence="1" id="KW-1133">Transmembrane helix</keyword>
<dbReference type="PANTHER" id="PTHR40448:SF1">
    <property type="entry name" value="TWO-COMPONENT SENSOR HISTIDINE KINASE"/>
    <property type="match status" value="1"/>
</dbReference>
<sequence length="431" mass="48828">MVVALVVLEILAAVFDTLSAGALVFLFVSPKIPPDKKNIAMAAFFITLECVCLVNEAIIAYGISCFAFIVILAGVNEPDRRLNSIVIAAFLWVLRSLPASSAALLAGTMDIKQSIISSGEITFYALIIGNLVMDCVIIAAAYKYRKYAHRILFSYIEILPAFLLWTIAMFLNPFMWVNYRIENTGIQLYISACFSAVVVIADVLYFISLWKSKMTDYFKQLEQRNQQYIEQELQYFEMYKKNQEDIRKFRHDIKHHITRIEQLCETGNLLKVQEYLGHVQGSWENMTKALFHTGDDNVDAILNAKVPPMQRAQIKFKLSGAFGRALSISAFDICTIFANALDNAIEANQKVSDEKHRFISLSISRSDFYYMISMENPMMADLPYTGQTTKQDRLNHGFGLPSIRDKVEQNGGIMTITTESGLFRLEIMLPI</sequence>
<proteinExistence type="predicted"/>
<feature type="transmembrane region" description="Helical" evidence="1">
    <location>
        <begin position="188"/>
        <end position="210"/>
    </location>
</feature>
<accession>A0A2T0BSL6</accession>
<feature type="transmembrane region" description="Helical" evidence="1">
    <location>
        <begin position="40"/>
        <end position="73"/>
    </location>
</feature>
<dbReference type="CDD" id="cd16935">
    <property type="entry name" value="HATPase_AgrC-ComD-like"/>
    <property type="match status" value="1"/>
</dbReference>
<name>A0A2T0BSL6_9CLOT</name>
<dbReference type="Proteomes" id="UP000237798">
    <property type="component" value="Unassembled WGS sequence"/>
</dbReference>
<feature type="domain" description="Sensor histidine kinase NatK-like C-terminal" evidence="2">
    <location>
        <begin position="330"/>
        <end position="430"/>
    </location>
</feature>
<dbReference type="GO" id="GO:0042802">
    <property type="term" value="F:identical protein binding"/>
    <property type="evidence" value="ECO:0007669"/>
    <property type="project" value="TreeGrafter"/>
</dbReference>
<organism evidence="3 4">
    <name type="scientific">Clostridium luticellarii</name>
    <dbReference type="NCBI Taxonomy" id="1691940"/>
    <lineage>
        <taxon>Bacteria</taxon>
        <taxon>Bacillati</taxon>
        <taxon>Bacillota</taxon>
        <taxon>Clostridia</taxon>
        <taxon>Eubacteriales</taxon>
        <taxon>Clostridiaceae</taxon>
        <taxon>Clostridium</taxon>
    </lineage>
</organism>
<reference evidence="3 4" key="1">
    <citation type="submission" date="2018-03" db="EMBL/GenBank/DDBJ databases">
        <title>Genome sequence of Clostridium luticellarii DSM 29923.</title>
        <authorList>
            <person name="Poehlein A."/>
            <person name="Daniel R."/>
        </authorList>
    </citation>
    <scope>NUCLEOTIDE SEQUENCE [LARGE SCALE GENOMIC DNA]</scope>
    <source>
        <strain evidence="3 4">DSM 29923</strain>
    </source>
</reference>
<feature type="transmembrane region" description="Helical" evidence="1">
    <location>
        <begin position="121"/>
        <end position="142"/>
    </location>
</feature>
<feature type="transmembrane region" description="Helical" evidence="1">
    <location>
        <begin position="154"/>
        <end position="176"/>
    </location>
</feature>
<dbReference type="EMBL" id="PVXP01000002">
    <property type="protein sequence ID" value="PRR86832.1"/>
    <property type="molecule type" value="Genomic_DNA"/>
</dbReference>